<dbReference type="GO" id="GO:0022904">
    <property type="term" value="P:respiratory electron transport chain"/>
    <property type="evidence" value="ECO:0007669"/>
    <property type="project" value="InterPro"/>
</dbReference>
<evidence type="ECO:0000256" key="9">
    <source>
        <dbReference type="ARBA" id="ARBA00022989"/>
    </source>
</evidence>
<feature type="transmembrane region" description="Helical" evidence="13">
    <location>
        <begin position="47"/>
        <end position="68"/>
    </location>
</feature>
<dbReference type="Pfam" id="PF01292">
    <property type="entry name" value="Ni_hydr_CYTB"/>
    <property type="match status" value="1"/>
</dbReference>
<reference evidence="16" key="1">
    <citation type="submission" date="2016-09" db="EMBL/GenBank/DDBJ databases">
        <authorList>
            <person name="Varghese N."/>
            <person name="Submissions S."/>
        </authorList>
    </citation>
    <scope>NUCLEOTIDE SEQUENCE [LARGE SCALE GENOMIC DNA]</scope>
    <source>
        <strain evidence="16">JS23</strain>
    </source>
</reference>
<evidence type="ECO:0000256" key="4">
    <source>
        <dbReference type="ARBA" id="ARBA00022475"/>
    </source>
</evidence>
<dbReference type="Gene3D" id="1.20.950.20">
    <property type="entry name" value="Transmembrane di-heme cytochromes, Chain C"/>
    <property type="match status" value="1"/>
</dbReference>
<feature type="domain" description="Cytochrome b561 bacterial/Ni-hydrogenase" evidence="14">
    <location>
        <begin position="8"/>
        <end position="180"/>
    </location>
</feature>
<evidence type="ECO:0000256" key="10">
    <source>
        <dbReference type="ARBA" id="ARBA00023004"/>
    </source>
</evidence>
<keyword evidence="10" id="KW-0408">Iron</keyword>
<comment type="subcellular location">
    <subcellularLocation>
        <location evidence="2">Cell membrane</location>
        <topology evidence="2">Multi-pass membrane protein</topology>
    </subcellularLocation>
</comment>
<sequence>MRASQDTRYRGPAIALHWVIAALIIAAWAIGWIMTDIPGFTPMKLRYFAWHKWLGVTVLALAVLRVLWRATHPAPPFPAALPKWERLAAEAGHGLLYLLMFAVPISGYLYSSAAGVQVVYLGVLPLPTLIAPNPTLSAMLKTVHIVCDYTLAAVVVGHLLAVVKHELIDRMPILYRMLPGRSSPPARNGARHGG</sequence>
<evidence type="ECO:0000256" key="6">
    <source>
        <dbReference type="ARBA" id="ARBA00022692"/>
    </source>
</evidence>
<dbReference type="Proteomes" id="UP000243719">
    <property type="component" value="Unassembled WGS sequence"/>
</dbReference>
<keyword evidence="4" id="KW-1003">Cell membrane</keyword>
<evidence type="ECO:0000256" key="11">
    <source>
        <dbReference type="ARBA" id="ARBA00023136"/>
    </source>
</evidence>
<comment type="similarity">
    <text evidence="12">Belongs to the cytochrome b561 family.</text>
</comment>
<feature type="transmembrane region" description="Helical" evidence="13">
    <location>
        <begin position="143"/>
        <end position="163"/>
    </location>
</feature>
<organism evidence="15 16">
    <name type="scientific">Chitinasiproducens palmae</name>
    <dbReference type="NCBI Taxonomy" id="1770053"/>
    <lineage>
        <taxon>Bacteria</taxon>
        <taxon>Pseudomonadati</taxon>
        <taxon>Pseudomonadota</taxon>
        <taxon>Betaproteobacteria</taxon>
        <taxon>Burkholderiales</taxon>
        <taxon>Burkholderiaceae</taxon>
        <taxon>Chitinasiproducens</taxon>
    </lineage>
</organism>
<dbReference type="PANTHER" id="PTHR30529:SF1">
    <property type="entry name" value="CYTOCHROME B561 HOMOLOG 2"/>
    <property type="match status" value="1"/>
</dbReference>
<dbReference type="EMBL" id="FNLO01000011">
    <property type="protein sequence ID" value="SDV50388.1"/>
    <property type="molecule type" value="Genomic_DNA"/>
</dbReference>
<keyword evidence="3" id="KW-0813">Transport</keyword>
<proteinExistence type="inferred from homology"/>
<feature type="transmembrane region" description="Helical" evidence="13">
    <location>
        <begin position="95"/>
        <end position="123"/>
    </location>
</feature>
<keyword evidence="16" id="KW-1185">Reference proteome</keyword>
<evidence type="ECO:0000313" key="16">
    <source>
        <dbReference type="Proteomes" id="UP000243719"/>
    </source>
</evidence>
<dbReference type="GO" id="GO:0009055">
    <property type="term" value="F:electron transfer activity"/>
    <property type="evidence" value="ECO:0007669"/>
    <property type="project" value="InterPro"/>
</dbReference>
<dbReference type="AlphaFoldDB" id="A0A1H2PTF7"/>
<dbReference type="PANTHER" id="PTHR30529">
    <property type="entry name" value="CYTOCHROME B561"/>
    <property type="match status" value="1"/>
</dbReference>
<evidence type="ECO:0000256" key="2">
    <source>
        <dbReference type="ARBA" id="ARBA00004651"/>
    </source>
</evidence>
<evidence type="ECO:0000313" key="15">
    <source>
        <dbReference type="EMBL" id="SDV50388.1"/>
    </source>
</evidence>
<evidence type="ECO:0000259" key="14">
    <source>
        <dbReference type="Pfam" id="PF01292"/>
    </source>
</evidence>
<evidence type="ECO:0000256" key="13">
    <source>
        <dbReference type="SAM" id="Phobius"/>
    </source>
</evidence>
<accession>A0A1H2PTF7</accession>
<evidence type="ECO:0000256" key="7">
    <source>
        <dbReference type="ARBA" id="ARBA00022723"/>
    </source>
</evidence>
<dbReference type="InterPro" id="IPR052168">
    <property type="entry name" value="Cytochrome_b561_oxidase"/>
</dbReference>
<dbReference type="STRING" id="1770053.SAMN05216551_111154"/>
<keyword evidence="8" id="KW-0249">Electron transport</keyword>
<dbReference type="GO" id="GO:0005886">
    <property type="term" value="C:plasma membrane"/>
    <property type="evidence" value="ECO:0007669"/>
    <property type="project" value="UniProtKB-SubCell"/>
</dbReference>
<protein>
    <submittedName>
        <fullName evidence="15">Cytochrome b561</fullName>
    </submittedName>
</protein>
<keyword evidence="6 13" id="KW-0812">Transmembrane</keyword>
<name>A0A1H2PTF7_9BURK</name>
<keyword evidence="9 13" id="KW-1133">Transmembrane helix</keyword>
<evidence type="ECO:0000256" key="8">
    <source>
        <dbReference type="ARBA" id="ARBA00022982"/>
    </source>
</evidence>
<feature type="transmembrane region" description="Helical" evidence="13">
    <location>
        <begin position="12"/>
        <end position="35"/>
    </location>
</feature>
<dbReference type="InterPro" id="IPR016174">
    <property type="entry name" value="Di-haem_cyt_TM"/>
</dbReference>
<dbReference type="SUPFAM" id="SSF81342">
    <property type="entry name" value="Transmembrane di-heme cytochromes"/>
    <property type="match status" value="1"/>
</dbReference>
<evidence type="ECO:0000256" key="1">
    <source>
        <dbReference type="ARBA" id="ARBA00001970"/>
    </source>
</evidence>
<dbReference type="InterPro" id="IPR011577">
    <property type="entry name" value="Cyt_b561_bac/Ni-Hgenase"/>
</dbReference>
<dbReference type="OrthoDB" id="8536275at2"/>
<dbReference type="GO" id="GO:0020037">
    <property type="term" value="F:heme binding"/>
    <property type="evidence" value="ECO:0007669"/>
    <property type="project" value="TreeGrafter"/>
</dbReference>
<evidence type="ECO:0000256" key="12">
    <source>
        <dbReference type="ARBA" id="ARBA00037975"/>
    </source>
</evidence>
<keyword evidence="7" id="KW-0479">Metal-binding</keyword>
<dbReference type="RefSeq" id="WP_091911297.1">
    <property type="nucleotide sequence ID" value="NZ_FNLO01000011.1"/>
</dbReference>
<keyword evidence="5" id="KW-0349">Heme</keyword>
<evidence type="ECO:0000256" key="3">
    <source>
        <dbReference type="ARBA" id="ARBA00022448"/>
    </source>
</evidence>
<keyword evidence="11 13" id="KW-0472">Membrane</keyword>
<evidence type="ECO:0000256" key="5">
    <source>
        <dbReference type="ARBA" id="ARBA00022617"/>
    </source>
</evidence>
<comment type="cofactor">
    <cofactor evidence="1">
        <name>heme b</name>
        <dbReference type="ChEBI" id="CHEBI:60344"/>
    </cofactor>
</comment>
<gene>
    <name evidence="15" type="ORF">SAMN05216551_111154</name>
</gene>
<dbReference type="GO" id="GO:0046872">
    <property type="term" value="F:metal ion binding"/>
    <property type="evidence" value="ECO:0007669"/>
    <property type="project" value="UniProtKB-KW"/>
</dbReference>